<sequence>MPIYMNHTAMIIIVIITISNILNADNILKAKKSLDLKETKRHHSFDHSKHAVSNICIDTTMVGEKEIRKELLMTLFNVIIVLSFFIWFLTPSLTDLKEMHCKLVEFMQLIAEATDVPSLRSTHPTYAWCAFHFARETLDNYAPSYYKAKNTEELEQFLNNTMI</sequence>
<accession>A0A1A9VF25</accession>
<feature type="transmembrane region" description="Helical" evidence="1">
    <location>
        <begin position="6"/>
        <end position="24"/>
    </location>
</feature>
<proteinExistence type="predicted"/>
<dbReference type="AlphaFoldDB" id="A0A1A9VF25"/>
<keyword evidence="1" id="KW-0812">Transmembrane</keyword>
<reference evidence="2" key="1">
    <citation type="submission" date="2020-05" db="UniProtKB">
        <authorList>
            <consortium name="EnsemblMetazoa"/>
        </authorList>
    </citation>
    <scope>IDENTIFICATION</scope>
    <source>
        <strain evidence="2">TTRI</strain>
    </source>
</reference>
<dbReference type="Proteomes" id="UP000078200">
    <property type="component" value="Unassembled WGS sequence"/>
</dbReference>
<evidence type="ECO:0000256" key="1">
    <source>
        <dbReference type="SAM" id="Phobius"/>
    </source>
</evidence>
<dbReference type="EnsemblMetazoa" id="GAUT035246-RA">
    <property type="protein sequence ID" value="GAUT035246-PA"/>
    <property type="gene ID" value="GAUT035246"/>
</dbReference>
<keyword evidence="1" id="KW-0472">Membrane</keyword>
<dbReference type="VEuPathDB" id="VectorBase:GAUT035246"/>
<name>A0A1A9VF25_GLOAU</name>
<organism evidence="2 3">
    <name type="scientific">Glossina austeni</name>
    <name type="common">Savannah tsetse fly</name>
    <dbReference type="NCBI Taxonomy" id="7395"/>
    <lineage>
        <taxon>Eukaryota</taxon>
        <taxon>Metazoa</taxon>
        <taxon>Ecdysozoa</taxon>
        <taxon>Arthropoda</taxon>
        <taxon>Hexapoda</taxon>
        <taxon>Insecta</taxon>
        <taxon>Pterygota</taxon>
        <taxon>Neoptera</taxon>
        <taxon>Endopterygota</taxon>
        <taxon>Diptera</taxon>
        <taxon>Brachycera</taxon>
        <taxon>Muscomorpha</taxon>
        <taxon>Hippoboscoidea</taxon>
        <taxon>Glossinidae</taxon>
        <taxon>Glossina</taxon>
    </lineage>
</organism>
<evidence type="ECO:0000313" key="2">
    <source>
        <dbReference type="EnsemblMetazoa" id="GAUT035246-PA"/>
    </source>
</evidence>
<keyword evidence="1" id="KW-1133">Transmembrane helix</keyword>
<evidence type="ECO:0000313" key="3">
    <source>
        <dbReference type="Proteomes" id="UP000078200"/>
    </source>
</evidence>
<keyword evidence="3" id="KW-1185">Reference proteome</keyword>
<protein>
    <submittedName>
        <fullName evidence="2">Uncharacterized protein</fullName>
    </submittedName>
</protein>
<feature type="transmembrane region" description="Helical" evidence="1">
    <location>
        <begin position="71"/>
        <end position="89"/>
    </location>
</feature>